<dbReference type="Proteomes" id="UP000298615">
    <property type="component" value="Chromosome"/>
</dbReference>
<feature type="transmembrane region" description="Helical" evidence="1">
    <location>
        <begin position="21"/>
        <end position="39"/>
    </location>
</feature>
<keyword evidence="3" id="KW-1185">Reference proteome</keyword>
<proteinExistence type="predicted"/>
<gene>
    <name evidence="2" type="ORF">FA707_07935</name>
</gene>
<evidence type="ECO:0000313" key="2">
    <source>
        <dbReference type="EMBL" id="QCI86901.1"/>
    </source>
</evidence>
<reference evidence="2 3" key="1">
    <citation type="submission" date="2019-04" db="EMBL/GenBank/DDBJ databases">
        <title>Vagococcus sp. nov., isolated from faeces of yaks (Bos grunniens).</title>
        <authorList>
            <person name="Ge Y."/>
        </authorList>
    </citation>
    <scope>NUCLEOTIDE SEQUENCE [LARGE SCALE GENOMIC DNA]</scope>
    <source>
        <strain evidence="2 3">MN-17</strain>
    </source>
</reference>
<sequence>MKQREYTFKKKRSNTESLQNLLVIISLMISVAFAISFLLEIKYVDNLNQLSTLFGNSVIFGFMMTFSIIYIFVICLYLRSPWWYELFCWRLNTLFENVGKNETLSKKLVYPIVKMSENKNDEIFLIKFIWQASMTKSIQNEIKEHLLEELLFPSKDYVIEEIIETTTDTTFIFQKKAKRLVINYEQ</sequence>
<dbReference type="RefSeq" id="WP_136953723.1">
    <property type="nucleotide sequence ID" value="NZ_CP039712.1"/>
</dbReference>
<dbReference type="AlphaFoldDB" id="A0A4D7CX11"/>
<evidence type="ECO:0000256" key="1">
    <source>
        <dbReference type="SAM" id="Phobius"/>
    </source>
</evidence>
<feature type="transmembrane region" description="Helical" evidence="1">
    <location>
        <begin position="59"/>
        <end position="78"/>
    </location>
</feature>
<keyword evidence="1" id="KW-0472">Membrane</keyword>
<accession>A0A4D7CX11</accession>
<name>A0A4D7CX11_9ENTE</name>
<keyword evidence="1" id="KW-1133">Transmembrane helix</keyword>
<keyword evidence="1" id="KW-0812">Transmembrane</keyword>
<dbReference type="KEGG" id="vao:FA707_07935"/>
<protein>
    <submittedName>
        <fullName evidence="2">Uncharacterized protein</fullName>
    </submittedName>
</protein>
<dbReference type="EMBL" id="CP039712">
    <property type="protein sequence ID" value="QCI86901.1"/>
    <property type="molecule type" value="Genomic_DNA"/>
</dbReference>
<evidence type="ECO:0000313" key="3">
    <source>
        <dbReference type="Proteomes" id="UP000298615"/>
    </source>
</evidence>
<organism evidence="2 3">
    <name type="scientific">Vagococcus zengguangii</name>
    <dbReference type="NCBI Taxonomy" id="2571750"/>
    <lineage>
        <taxon>Bacteria</taxon>
        <taxon>Bacillati</taxon>
        <taxon>Bacillota</taxon>
        <taxon>Bacilli</taxon>
        <taxon>Lactobacillales</taxon>
        <taxon>Enterococcaceae</taxon>
        <taxon>Vagococcus</taxon>
    </lineage>
</organism>